<dbReference type="Proteomes" id="UP000187203">
    <property type="component" value="Unassembled WGS sequence"/>
</dbReference>
<evidence type="ECO:0000313" key="3">
    <source>
        <dbReference type="Proteomes" id="UP000187203"/>
    </source>
</evidence>
<evidence type="ECO:0000256" key="1">
    <source>
        <dbReference type="SAM" id="MobiDB-lite"/>
    </source>
</evidence>
<comment type="caution">
    <text evidence="2">The sequence shown here is derived from an EMBL/GenBank/DDBJ whole genome shotgun (WGS) entry which is preliminary data.</text>
</comment>
<proteinExistence type="predicted"/>
<evidence type="ECO:0000313" key="2">
    <source>
        <dbReference type="EMBL" id="OMP13341.1"/>
    </source>
</evidence>
<feature type="non-terminal residue" evidence="2">
    <location>
        <position position="71"/>
    </location>
</feature>
<feature type="region of interest" description="Disordered" evidence="1">
    <location>
        <begin position="1"/>
        <end position="71"/>
    </location>
</feature>
<sequence length="71" mass="7820">MPAAPGFACRAPRQRRWRASQCGSHRSRSRRTSARLPFCAAPYCPPPAWRSKPDTLTTDSSAPPPGSRSPR</sequence>
<organism evidence="2 3">
    <name type="scientific">Corchorus olitorius</name>
    <dbReference type="NCBI Taxonomy" id="93759"/>
    <lineage>
        <taxon>Eukaryota</taxon>
        <taxon>Viridiplantae</taxon>
        <taxon>Streptophyta</taxon>
        <taxon>Embryophyta</taxon>
        <taxon>Tracheophyta</taxon>
        <taxon>Spermatophyta</taxon>
        <taxon>Magnoliopsida</taxon>
        <taxon>eudicotyledons</taxon>
        <taxon>Gunneridae</taxon>
        <taxon>Pentapetalae</taxon>
        <taxon>rosids</taxon>
        <taxon>malvids</taxon>
        <taxon>Malvales</taxon>
        <taxon>Malvaceae</taxon>
        <taxon>Grewioideae</taxon>
        <taxon>Apeibeae</taxon>
        <taxon>Corchorus</taxon>
    </lineage>
</organism>
<accession>A0A1R3L1X6</accession>
<reference evidence="3" key="1">
    <citation type="submission" date="2013-09" db="EMBL/GenBank/DDBJ databases">
        <title>Corchorus olitorius genome sequencing.</title>
        <authorList>
            <person name="Alam M."/>
            <person name="Haque M.S."/>
            <person name="Islam M.S."/>
            <person name="Emdad E.M."/>
            <person name="Islam M.M."/>
            <person name="Ahmed B."/>
            <person name="Halim A."/>
            <person name="Hossen Q.M.M."/>
            <person name="Hossain M.Z."/>
            <person name="Ahmed R."/>
            <person name="Khan M.M."/>
            <person name="Islam R."/>
            <person name="Rashid M.M."/>
            <person name="Khan S.A."/>
            <person name="Rahman M.S."/>
            <person name="Alam M."/>
            <person name="Yahiya A.S."/>
            <person name="Khan M.S."/>
            <person name="Azam M.S."/>
            <person name="Haque T."/>
            <person name="Lashkar M.Z.H."/>
            <person name="Akhand A.I."/>
            <person name="Morshed G."/>
            <person name="Roy S."/>
            <person name="Uddin K.S."/>
            <person name="Rabeya T."/>
            <person name="Hossain A.S."/>
            <person name="Chowdhury A."/>
            <person name="Snigdha A.R."/>
            <person name="Mortoza M.S."/>
            <person name="Matin S.A."/>
            <person name="Hoque S.M.E."/>
            <person name="Islam M.K."/>
            <person name="Roy D.K."/>
            <person name="Haider R."/>
            <person name="Moosa M.M."/>
            <person name="Elias S.M."/>
            <person name="Hasan A.M."/>
            <person name="Jahan S."/>
            <person name="Shafiuddin M."/>
            <person name="Mahmood N."/>
            <person name="Shommy N.S."/>
        </authorList>
    </citation>
    <scope>NUCLEOTIDE SEQUENCE [LARGE SCALE GENOMIC DNA]</scope>
    <source>
        <strain evidence="3">cv. O-4</strain>
    </source>
</reference>
<protein>
    <submittedName>
        <fullName evidence="2">Uncharacterized protein</fullName>
    </submittedName>
</protein>
<keyword evidence="3" id="KW-1185">Reference proteome</keyword>
<gene>
    <name evidence="2" type="ORF">COLO4_01859</name>
</gene>
<name>A0A1R3L1X6_9ROSI</name>
<dbReference type="AlphaFoldDB" id="A0A1R3L1X6"/>
<feature type="compositionally biased region" description="Pro residues" evidence="1">
    <location>
        <begin position="62"/>
        <end position="71"/>
    </location>
</feature>
<dbReference type="EMBL" id="AWUE01004534">
    <property type="protein sequence ID" value="OMP13341.1"/>
    <property type="molecule type" value="Genomic_DNA"/>
</dbReference>